<sequence length="76" mass="8369">MIVILAILSTTRATPVPQTSPPHLSLDQFRARAPRVMIPYESRARVAVRRVGLMLAALFVPEAVIGWALRTTTGRC</sequence>
<comment type="caution">
    <text evidence="1">The sequence shown here is derived from an EMBL/GenBank/DDBJ whole genome shotgun (WGS) entry which is preliminary data.</text>
</comment>
<proteinExistence type="predicted"/>
<keyword evidence="2" id="KW-1185">Reference proteome</keyword>
<evidence type="ECO:0000313" key="2">
    <source>
        <dbReference type="Proteomes" id="UP001207468"/>
    </source>
</evidence>
<reference evidence="1" key="1">
    <citation type="submission" date="2021-03" db="EMBL/GenBank/DDBJ databases">
        <title>Evolutionary priming and transition to the ectomycorrhizal habit in an iconic lineage of mushroom-forming fungi: is preadaptation a requirement?</title>
        <authorList>
            <consortium name="DOE Joint Genome Institute"/>
            <person name="Looney B.P."/>
            <person name="Miyauchi S."/>
            <person name="Morin E."/>
            <person name="Drula E."/>
            <person name="Courty P.E."/>
            <person name="Chicoki N."/>
            <person name="Fauchery L."/>
            <person name="Kohler A."/>
            <person name="Kuo A."/>
            <person name="LaButti K."/>
            <person name="Pangilinan J."/>
            <person name="Lipzen A."/>
            <person name="Riley R."/>
            <person name="Andreopoulos W."/>
            <person name="He G."/>
            <person name="Johnson J."/>
            <person name="Barry K.W."/>
            <person name="Grigoriev I.V."/>
            <person name="Nagy L."/>
            <person name="Hibbett D."/>
            <person name="Henrissat B."/>
            <person name="Matheny P.B."/>
            <person name="Labbe J."/>
            <person name="Martin A.F."/>
        </authorList>
    </citation>
    <scope>NUCLEOTIDE SEQUENCE</scope>
    <source>
        <strain evidence="1">BPL698</strain>
    </source>
</reference>
<organism evidence="1 2">
    <name type="scientific">Russula earlei</name>
    <dbReference type="NCBI Taxonomy" id="71964"/>
    <lineage>
        <taxon>Eukaryota</taxon>
        <taxon>Fungi</taxon>
        <taxon>Dikarya</taxon>
        <taxon>Basidiomycota</taxon>
        <taxon>Agaricomycotina</taxon>
        <taxon>Agaricomycetes</taxon>
        <taxon>Russulales</taxon>
        <taxon>Russulaceae</taxon>
        <taxon>Russula</taxon>
    </lineage>
</organism>
<dbReference type="Proteomes" id="UP001207468">
    <property type="component" value="Unassembled WGS sequence"/>
</dbReference>
<gene>
    <name evidence="1" type="ORF">F5148DRAFT_1248908</name>
</gene>
<evidence type="ECO:0000313" key="1">
    <source>
        <dbReference type="EMBL" id="KAI9448966.1"/>
    </source>
</evidence>
<dbReference type="EMBL" id="JAGFNK010000542">
    <property type="protein sequence ID" value="KAI9448966.1"/>
    <property type="molecule type" value="Genomic_DNA"/>
</dbReference>
<accession>A0ACC0TTW2</accession>
<name>A0ACC0TTW2_9AGAM</name>
<protein>
    <submittedName>
        <fullName evidence="1">Uncharacterized protein</fullName>
    </submittedName>
</protein>